<dbReference type="InterPro" id="IPR018170">
    <property type="entry name" value="Aldo/ket_reductase_CS"/>
</dbReference>
<dbReference type="PANTHER" id="PTHR11732">
    <property type="entry name" value="ALDO/KETO REDUCTASE"/>
    <property type="match status" value="1"/>
</dbReference>
<evidence type="ECO:0000313" key="4">
    <source>
        <dbReference type="Proteomes" id="UP001378960"/>
    </source>
</evidence>
<dbReference type="InterPro" id="IPR036812">
    <property type="entry name" value="NAD(P)_OxRdtase_dom_sf"/>
</dbReference>
<dbReference type="Gene3D" id="3.20.20.100">
    <property type="entry name" value="NADP-dependent oxidoreductase domain"/>
    <property type="match status" value="1"/>
</dbReference>
<feature type="domain" description="NADP-dependent oxidoreductase" evidence="2">
    <location>
        <begin position="53"/>
        <end position="176"/>
    </location>
</feature>
<gene>
    <name evidence="3" type="ORF">DAPK24_055570</name>
</gene>
<dbReference type="PROSITE" id="PS00062">
    <property type="entry name" value="ALDOKETO_REDUCTASE_2"/>
    <property type="match status" value="1"/>
</dbReference>
<sequence length="184" mass="20780">MIPEICTKTYTLNNGAEIPAIGFGTFRSTGEECYNSVKAALENGYTLIDTSSTSRDKLFITTKLWCADCKEPEKTLRKSLNKLDLEYVDLYLTHWPIGIPNGGSLLPMNDKGKRIAIPYDGWNYIDTYKCMEKLFELGLTKSIGLSNFNVPKIKNILNNKEIKIKPVCNQVEMHPSLPPIELKN</sequence>
<dbReference type="EMBL" id="BTGB01000009">
    <property type="protein sequence ID" value="GMM48959.1"/>
    <property type="molecule type" value="Genomic_DNA"/>
</dbReference>
<dbReference type="InterPro" id="IPR020471">
    <property type="entry name" value="AKR"/>
</dbReference>
<accession>A0AAV5RBW6</accession>
<dbReference type="Pfam" id="PF00248">
    <property type="entry name" value="Aldo_ket_red"/>
    <property type="match status" value="1"/>
</dbReference>
<keyword evidence="4" id="KW-1185">Reference proteome</keyword>
<name>A0AAV5RBW6_PICKL</name>
<dbReference type="Proteomes" id="UP001378960">
    <property type="component" value="Unassembled WGS sequence"/>
</dbReference>
<dbReference type="PRINTS" id="PR00069">
    <property type="entry name" value="ALDKETRDTASE"/>
</dbReference>
<evidence type="ECO:0000259" key="2">
    <source>
        <dbReference type="Pfam" id="PF00248"/>
    </source>
</evidence>
<comment type="caution">
    <text evidence="3">The sequence shown here is derived from an EMBL/GenBank/DDBJ whole genome shotgun (WGS) entry which is preliminary data.</text>
</comment>
<evidence type="ECO:0000313" key="3">
    <source>
        <dbReference type="EMBL" id="GMM48959.1"/>
    </source>
</evidence>
<dbReference type="InterPro" id="IPR023210">
    <property type="entry name" value="NADP_OxRdtase_dom"/>
</dbReference>
<dbReference type="AlphaFoldDB" id="A0AAV5RBW6"/>
<protein>
    <recommendedName>
        <fullName evidence="2">NADP-dependent oxidoreductase domain-containing protein</fullName>
    </recommendedName>
</protein>
<proteinExistence type="predicted"/>
<organism evidence="3 4">
    <name type="scientific">Pichia kluyveri</name>
    <name type="common">Yeast</name>
    <dbReference type="NCBI Taxonomy" id="36015"/>
    <lineage>
        <taxon>Eukaryota</taxon>
        <taxon>Fungi</taxon>
        <taxon>Dikarya</taxon>
        <taxon>Ascomycota</taxon>
        <taxon>Saccharomycotina</taxon>
        <taxon>Pichiomycetes</taxon>
        <taxon>Pichiales</taxon>
        <taxon>Pichiaceae</taxon>
        <taxon>Pichia</taxon>
    </lineage>
</organism>
<reference evidence="3 4" key="1">
    <citation type="journal article" date="2023" name="Elife">
        <title>Identification of key yeast species and microbe-microbe interactions impacting larval growth of Drosophila in the wild.</title>
        <authorList>
            <person name="Mure A."/>
            <person name="Sugiura Y."/>
            <person name="Maeda R."/>
            <person name="Honda K."/>
            <person name="Sakurai N."/>
            <person name="Takahashi Y."/>
            <person name="Watada M."/>
            <person name="Katoh T."/>
            <person name="Gotoh A."/>
            <person name="Gotoh Y."/>
            <person name="Taniguchi I."/>
            <person name="Nakamura K."/>
            <person name="Hayashi T."/>
            <person name="Katayama T."/>
            <person name="Uemura T."/>
            <person name="Hattori Y."/>
        </authorList>
    </citation>
    <scope>NUCLEOTIDE SEQUENCE [LARGE SCALE GENOMIC DNA]</scope>
    <source>
        <strain evidence="3 4">PK-24</strain>
    </source>
</reference>
<evidence type="ECO:0000256" key="1">
    <source>
        <dbReference type="ARBA" id="ARBA00023002"/>
    </source>
</evidence>
<dbReference type="SUPFAM" id="SSF51430">
    <property type="entry name" value="NAD(P)-linked oxidoreductase"/>
    <property type="match status" value="1"/>
</dbReference>
<dbReference type="GO" id="GO:0016616">
    <property type="term" value="F:oxidoreductase activity, acting on the CH-OH group of donors, NAD or NADP as acceptor"/>
    <property type="evidence" value="ECO:0007669"/>
    <property type="project" value="UniProtKB-ARBA"/>
</dbReference>
<keyword evidence="1" id="KW-0560">Oxidoreductase</keyword>